<feature type="domain" description="Bacterial bifunctional deaminase-reductase C-terminal" evidence="1">
    <location>
        <begin position="3"/>
        <end position="168"/>
    </location>
</feature>
<dbReference type="Pfam" id="PF01872">
    <property type="entry name" value="RibD_C"/>
    <property type="match status" value="1"/>
</dbReference>
<comment type="caution">
    <text evidence="2">The sequence shown here is derived from an EMBL/GenBank/DDBJ whole genome shotgun (WGS) entry which is preliminary data.</text>
</comment>
<dbReference type="EMBL" id="JBHSGN010000156">
    <property type="protein sequence ID" value="MFC4676790.1"/>
    <property type="molecule type" value="Genomic_DNA"/>
</dbReference>
<dbReference type="RefSeq" id="WP_380001361.1">
    <property type="nucleotide sequence ID" value="NZ_JBHSGN010000156.1"/>
</dbReference>
<sequence length="178" mass="20220">MKKIILYIAASLDQRIAEPDGGLEWLTGFPNSEKTDYGYKELLASIDTVIMGGRTYREILNMDVIWPYSEQIAYVISHHKWEAKENMHFITENIIETISELRNQEGKDIWLVGGGELTSALLTAKLIDEIQICYFPIILGKGIPLFPSNHIESTWKYIGSTAYNSGVLKVDYIINKTC</sequence>
<organism evidence="2 3">
    <name type="scientific">Dysgonomonas termitidis</name>
    <dbReference type="NCBI Taxonomy" id="1516126"/>
    <lineage>
        <taxon>Bacteria</taxon>
        <taxon>Pseudomonadati</taxon>
        <taxon>Bacteroidota</taxon>
        <taxon>Bacteroidia</taxon>
        <taxon>Bacteroidales</taxon>
        <taxon>Dysgonomonadaceae</taxon>
        <taxon>Dysgonomonas</taxon>
    </lineage>
</organism>
<name>A0ABV9L359_9BACT</name>
<evidence type="ECO:0000259" key="1">
    <source>
        <dbReference type="Pfam" id="PF01872"/>
    </source>
</evidence>
<dbReference type="SUPFAM" id="SSF53597">
    <property type="entry name" value="Dihydrofolate reductase-like"/>
    <property type="match status" value="1"/>
</dbReference>
<dbReference type="InterPro" id="IPR050765">
    <property type="entry name" value="Riboflavin_Biosynth_HTPR"/>
</dbReference>
<dbReference type="InterPro" id="IPR002734">
    <property type="entry name" value="RibDG_C"/>
</dbReference>
<dbReference type="PANTHER" id="PTHR38011">
    <property type="entry name" value="DIHYDROFOLATE REDUCTASE FAMILY PROTEIN (AFU_ORTHOLOGUE AFUA_8G06820)"/>
    <property type="match status" value="1"/>
</dbReference>
<keyword evidence="3" id="KW-1185">Reference proteome</keyword>
<protein>
    <submittedName>
        <fullName evidence="2">Dihydrofolate reductase family protein</fullName>
    </submittedName>
</protein>
<dbReference type="Gene3D" id="3.40.430.10">
    <property type="entry name" value="Dihydrofolate Reductase, subunit A"/>
    <property type="match status" value="1"/>
</dbReference>
<accession>A0ABV9L359</accession>
<dbReference type="Proteomes" id="UP001596023">
    <property type="component" value="Unassembled WGS sequence"/>
</dbReference>
<evidence type="ECO:0000313" key="2">
    <source>
        <dbReference type="EMBL" id="MFC4676790.1"/>
    </source>
</evidence>
<evidence type="ECO:0000313" key="3">
    <source>
        <dbReference type="Proteomes" id="UP001596023"/>
    </source>
</evidence>
<dbReference type="PANTHER" id="PTHR38011:SF11">
    <property type="entry name" value="2,5-DIAMINO-6-RIBOSYLAMINO-4(3H)-PYRIMIDINONE 5'-PHOSPHATE REDUCTASE"/>
    <property type="match status" value="1"/>
</dbReference>
<proteinExistence type="predicted"/>
<dbReference type="InterPro" id="IPR024072">
    <property type="entry name" value="DHFR-like_dom_sf"/>
</dbReference>
<reference evidence="3" key="1">
    <citation type="journal article" date="2019" name="Int. J. Syst. Evol. Microbiol.">
        <title>The Global Catalogue of Microorganisms (GCM) 10K type strain sequencing project: providing services to taxonomists for standard genome sequencing and annotation.</title>
        <authorList>
            <consortium name="The Broad Institute Genomics Platform"/>
            <consortium name="The Broad Institute Genome Sequencing Center for Infectious Disease"/>
            <person name="Wu L."/>
            <person name="Ma J."/>
        </authorList>
    </citation>
    <scope>NUCLEOTIDE SEQUENCE [LARGE SCALE GENOMIC DNA]</scope>
    <source>
        <strain evidence="3">CCUG 66188</strain>
    </source>
</reference>
<gene>
    <name evidence="2" type="ORF">ACFO6W_24200</name>
</gene>